<organism evidence="2 3">
    <name type="scientific">Methermicoccus shengliensis</name>
    <dbReference type="NCBI Taxonomy" id="660064"/>
    <lineage>
        <taxon>Archaea</taxon>
        <taxon>Methanobacteriati</taxon>
        <taxon>Methanobacteriota</taxon>
        <taxon>Stenosarchaea group</taxon>
        <taxon>Methanomicrobia</taxon>
        <taxon>Methanosarcinales</taxon>
        <taxon>Methermicoccaceae</taxon>
        <taxon>Methermicoccus</taxon>
    </lineage>
</organism>
<comment type="caution">
    <text evidence="2">The sequence shown here is derived from an EMBL/GenBank/DDBJ whole genome shotgun (WGS) entry which is preliminary data.</text>
</comment>
<sequence length="257" mass="27951">MRRIRVRNPELERAYIPRISPSERLVARVLVNNPLCGHNALISAQLTPQGSIRVGVKSGCRLIERMVELLPEFTTADLRYVNAGGMYDAVAEARVHSNCLIPPAIIAACMIATGLIEKKRAESAPPTTIHLAPERKQGTRPATGSSKVRVHETLGECTTLIRAKQKDDVVITRIKSNCEDVVAFGEEVSELSVSSLCRANPEGMLEAAEDVGLSPFSFVPPALMTACWIAAGMVAQGLIEGMEPQTVVFMPRDEEVH</sequence>
<proteinExistence type="predicted"/>
<gene>
    <name evidence="2" type="ORF">HA299_06375</name>
</gene>
<feature type="region of interest" description="Disordered" evidence="1">
    <location>
        <begin position="123"/>
        <end position="147"/>
    </location>
</feature>
<dbReference type="EMBL" id="DUIH01000021">
    <property type="protein sequence ID" value="HIH70217.1"/>
    <property type="molecule type" value="Genomic_DNA"/>
</dbReference>
<dbReference type="Pfam" id="PF22263">
    <property type="entry name" value="DUF6951"/>
    <property type="match status" value="2"/>
</dbReference>
<evidence type="ECO:0000313" key="2">
    <source>
        <dbReference type="EMBL" id="HIH70217.1"/>
    </source>
</evidence>
<accession>A0A832VXV5</accession>
<dbReference type="RefSeq" id="WP_042684719.1">
    <property type="nucleotide sequence ID" value="NZ_DUIH01000021.1"/>
</dbReference>
<dbReference type="InterPro" id="IPR054227">
    <property type="entry name" value="DUF6951"/>
</dbReference>
<name>A0A832VXV5_9EURY</name>
<reference evidence="2" key="1">
    <citation type="journal article" date="2020" name="bioRxiv">
        <title>A rank-normalized archaeal taxonomy based on genome phylogeny resolves widespread incomplete and uneven classifications.</title>
        <authorList>
            <person name="Rinke C."/>
            <person name="Chuvochina M."/>
            <person name="Mussig A.J."/>
            <person name="Chaumeil P.-A."/>
            <person name="Waite D.W."/>
            <person name="Whitman W.B."/>
            <person name="Parks D.H."/>
            <person name="Hugenholtz P."/>
        </authorList>
    </citation>
    <scope>NUCLEOTIDE SEQUENCE</scope>
    <source>
        <strain evidence="2">UBA12518</strain>
    </source>
</reference>
<evidence type="ECO:0000313" key="3">
    <source>
        <dbReference type="Proteomes" id="UP000600363"/>
    </source>
</evidence>
<protein>
    <submittedName>
        <fullName evidence="2">Uncharacterized protein</fullName>
    </submittedName>
</protein>
<evidence type="ECO:0000256" key="1">
    <source>
        <dbReference type="SAM" id="MobiDB-lite"/>
    </source>
</evidence>
<dbReference type="AlphaFoldDB" id="A0A832VXV5"/>
<dbReference type="Proteomes" id="UP000600363">
    <property type="component" value="Unassembled WGS sequence"/>
</dbReference>